<organism evidence="2 3">
    <name type="scientific">Prorocentrum cordatum</name>
    <dbReference type="NCBI Taxonomy" id="2364126"/>
    <lineage>
        <taxon>Eukaryota</taxon>
        <taxon>Sar</taxon>
        <taxon>Alveolata</taxon>
        <taxon>Dinophyceae</taxon>
        <taxon>Prorocentrales</taxon>
        <taxon>Prorocentraceae</taxon>
        <taxon>Prorocentrum</taxon>
    </lineage>
</organism>
<proteinExistence type="predicted"/>
<feature type="compositionally biased region" description="Low complexity" evidence="1">
    <location>
        <begin position="22"/>
        <end position="39"/>
    </location>
</feature>
<feature type="compositionally biased region" description="Basic and acidic residues" evidence="1">
    <location>
        <begin position="89"/>
        <end position="113"/>
    </location>
</feature>
<protein>
    <submittedName>
        <fullName evidence="2">Uncharacterized protein</fullName>
    </submittedName>
</protein>
<evidence type="ECO:0000313" key="2">
    <source>
        <dbReference type="EMBL" id="CAK0904295.1"/>
    </source>
</evidence>
<reference evidence="2" key="1">
    <citation type="submission" date="2023-10" db="EMBL/GenBank/DDBJ databases">
        <authorList>
            <person name="Chen Y."/>
            <person name="Shah S."/>
            <person name="Dougan E. K."/>
            <person name="Thang M."/>
            <person name="Chan C."/>
        </authorList>
    </citation>
    <scope>NUCLEOTIDE SEQUENCE [LARGE SCALE GENOMIC DNA]</scope>
</reference>
<sequence>GRGRLLWGPLVSSSARLRKPAAESPRGGAAPGRPEPAGATRRERPLESSRAGLPWSLGGARHRWARLVHLHPRRVRWTGHSYVGTNGDSRGRESAPAPSRRERKDDGRTLRRAESVELPFGFVEPARLRGSGSG</sequence>
<feature type="non-terminal residue" evidence="2">
    <location>
        <position position="1"/>
    </location>
</feature>
<evidence type="ECO:0000256" key="1">
    <source>
        <dbReference type="SAM" id="MobiDB-lite"/>
    </source>
</evidence>
<feature type="region of interest" description="Disordered" evidence="1">
    <location>
        <begin position="1"/>
        <end position="56"/>
    </location>
</feature>
<evidence type="ECO:0000313" key="3">
    <source>
        <dbReference type="Proteomes" id="UP001189429"/>
    </source>
</evidence>
<dbReference type="EMBL" id="CAUYUJ010021382">
    <property type="protein sequence ID" value="CAK0904295.1"/>
    <property type="molecule type" value="Genomic_DNA"/>
</dbReference>
<dbReference type="Proteomes" id="UP001189429">
    <property type="component" value="Unassembled WGS sequence"/>
</dbReference>
<comment type="caution">
    <text evidence="2">The sequence shown here is derived from an EMBL/GenBank/DDBJ whole genome shotgun (WGS) entry which is preliminary data.</text>
</comment>
<keyword evidence="3" id="KW-1185">Reference proteome</keyword>
<name>A0ABN9XWN4_9DINO</name>
<accession>A0ABN9XWN4</accession>
<feature type="region of interest" description="Disordered" evidence="1">
    <location>
        <begin position="75"/>
        <end position="113"/>
    </location>
</feature>
<gene>
    <name evidence="2" type="ORF">PCOR1329_LOCUS80369</name>
</gene>